<keyword evidence="3" id="KW-1185">Reference proteome</keyword>
<evidence type="ECO:0000256" key="1">
    <source>
        <dbReference type="SAM" id="MobiDB-lite"/>
    </source>
</evidence>
<feature type="compositionally biased region" description="Basic and acidic residues" evidence="1">
    <location>
        <begin position="39"/>
        <end position="52"/>
    </location>
</feature>
<dbReference type="Pfam" id="PF05621">
    <property type="entry name" value="TniB"/>
    <property type="match status" value="1"/>
</dbReference>
<organism evidence="2 3">
    <name type="scientific">Gimibacter soli</name>
    <dbReference type="NCBI Taxonomy" id="3024400"/>
    <lineage>
        <taxon>Bacteria</taxon>
        <taxon>Pseudomonadati</taxon>
        <taxon>Pseudomonadota</taxon>
        <taxon>Alphaproteobacteria</taxon>
        <taxon>Kordiimonadales</taxon>
        <taxon>Temperatibacteraceae</taxon>
        <taxon>Gimibacter</taxon>
    </lineage>
</organism>
<gene>
    <name evidence="2" type="ORF">PH603_07510</name>
</gene>
<name>A0AAF0BMJ1_9PROT</name>
<dbReference type="Proteomes" id="UP001217500">
    <property type="component" value="Chromosome"/>
</dbReference>
<dbReference type="RefSeq" id="WP_289505446.1">
    <property type="nucleotide sequence ID" value="NZ_CP116805.1"/>
</dbReference>
<feature type="region of interest" description="Disordered" evidence="1">
    <location>
        <begin position="1"/>
        <end position="74"/>
    </location>
</feature>
<protein>
    <submittedName>
        <fullName evidence="2">TniB family NTP-binding protein</fullName>
    </submittedName>
</protein>
<dbReference type="KEGG" id="gso:PH603_07510"/>
<evidence type="ECO:0000313" key="3">
    <source>
        <dbReference type="Proteomes" id="UP001217500"/>
    </source>
</evidence>
<dbReference type="InterPro" id="IPR008868">
    <property type="entry name" value="TniB"/>
</dbReference>
<dbReference type="AlphaFoldDB" id="A0AAF0BMJ1"/>
<dbReference type="EMBL" id="CP116805">
    <property type="protein sequence ID" value="WCL55607.1"/>
    <property type="molecule type" value="Genomic_DNA"/>
</dbReference>
<evidence type="ECO:0000313" key="2">
    <source>
        <dbReference type="EMBL" id="WCL55607.1"/>
    </source>
</evidence>
<dbReference type="InterPro" id="IPR027417">
    <property type="entry name" value="P-loop_NTPase"/>
</dbReference>
<accession>A0AAF0BMJ1</accession>
<dbReference type="SUPFAM" id="SSF52540">
    <property type="entry name" value="P-loop containing nucleoside triphosphate hydrolases"/>
    <property type="match status" value="1"/>
</dbReference>
<reference evidence="2" key="1">
    <citation type="submission" date="2023-01" db="EMBL/GenBank/DDBJ databases">
        <title>The genome sequence of Kordiimonadaceae bacterium 6D33.</title>
        <authorList>
            <person name="Liu Y."/>
        </authorList>
    </citation>
    <scope>NUCLEOTIDE SEQUENCE</scope>
    <source>
        <strain evidence="2">6D33</strain>
    </source>
</reference>
<sequence>MVRLNEAVGNSVPQTLPNGVWKPNTARPRQQVSGGSQKRRSDGRRGAEREATTRPVSEEATAPDIDSATAPDRTHLINDAVRQMVDMPLKRRLDYVFSPHWYNLDYAVALEERFDELREEARLSREAIGMRIVSPSGMAKSLIMRHYCDKHRPYQDKKARVTITPALFMEIAPGHSGVTDVMSMIYQALKAPYQSGSFDRRKVRCIADLEELNIQILMVDEINIITNLPDDIAIKILNMLKWLNNSLGIPLVLGSTPGKSELFKADHQYARRFRPYHLAKWQLDDAYARAVSTIMAYMPLAEPPEAAIFEDEGLSYLLRITDYETSSLVRLIKFATRMIMKEDGDRLSLDALRLAAATYGYSLHSED</sequence>
<feature type="compositionally biased region" description="Polar residues" evidence="1">
    <location>
        <begin position="27"/>
        <end position="36"/>
    </location>
</feature>
<proteinExistence type="predicted"/>